<dbReference type="InterPro" id="IPR050347">
    <property type="entry name" value="Bact_Beta-galactosidase"/>
</dbReference>
<gene>
    <name evidence="10" type="primary">lacZ_3</name>
    <name evidence="10" type="ORF">STSP2_01427</name>
</gene>
<dbReference type="InterPro" id="IPR006103">
    <property type="entry name" value="Glyco_hydro_2_cat"/>
</dbReference>
<evidence type="ECO:0000313" key="11">
    <source>
        <dbReference type="Proteomes" id="UP000189674"/>
    </source>
</evidence>
<evidence type="ECO:0000256" key="2">
    <source>
        <dbReference type="ARBA" id="ARBA00007401"/>
    </source>
</evidence>
<feature type="domain" description="Glycosyl hydrolases family 2 sugar binding" evidence="9">
    <location>
        <begin position="327"/>
        <end position="427"/>
    </location>
</feature>
<evidence type="ECO:0000259" key="7">
    <source>
        <dbReference type="Pfam" id="PF00703"/>
    </source>
</evidence>
<feature type="domain" description="Glycoside hydrolase family 2 catalytic" evidence="8">
    <location>
        <begin position="546"/>
        <end position="731"/>
    </location>
</feature>
<dbReference type="InterPro" id="IPR006104">
    <property type="entry name" value="Glyco_hydro_2_N"/>
</dbReference>
<dbReference type="InterPro" id="IPR017853">
    <property type="entry name" value="GH"/>
</dbReference>
<proteinExistence type="inferred from homology"/>
<dbReference type="InterPro" id="IPR036156">
    <property type="entry name" value="Beta-gal/glucu_dom_sf"/>
</dbReference>
<dbReference type="STRING" id="1936003.STSP2_01427"/>
<evidence type="ECO:0000259" key="9">
    <source>
        <dbReference type="Pfam" id="PF02837"/>
    </source>
</evidence>
<reference evidence="11" key="1">
    <citation type="submission" date="2017-02" db="EMBL/GenBank/DDBJ databases">
        <title>Comparative genomics and description of representatives of a novel lineage of planctomycetes thriving in anoxic sediments.</title>
        <authorList>
            <person name="Spring S."/>
            <person name="Bunk B."/>
            <person name="Sproer C."/>
        </authorList>
    </citation>
    <scope>NUCLEOTIDE SEQUENCE [LARGE SCALE GENOMIC DNA]</scope>
    <source>
        <strain evidence="11">ST-NAGAB-D1</strain>
    </source>
</reference>
<dbReference type="InterPro" id="IPR013783">
    <property type="entry name" value="Ig-like_fold"/>
</dbReference>
<dbReference type="AlphaFoldDB" id="A0A1U9NK34"/>
<dbReference type="EC" id="3.2.1.23" evidence="3"/>
<dbReference type="OrthoDB" id="9801077at2"/>
<dbReference type="SUPFAM" id="SSF74650">
    <property type="entry name" value="Galactose mutarotase-like"/>
    <property type="match status" value="1"/>
</dbReference>
<dbReference type="InterPro" id="IPR008979">
    <property type="entry name" value="Galactose-bd-like_sf"/>
</dbReference>
<dbReference type="InterPro" id="IPR006101">
    <property type="entry name" value="Glyco_hydro_2"/>
</dbReference>
<dbReference type="Pfam" id="PF02837">
    <property type="entry name" value="Glyco_hydro_2_N"/>
    <property type="match status" value="1"/>
</dbReference>
<organism evidence="10 11">
    <name type="scientific">Anaerohalosphaera lusitana</name>
    <dbReference type="NCBI Taxonomy" id="1936003"/>
    <lineage>
        <taxon>Bacteria</taxon>
        <taxon>Pseudomonadati</taxon>
        <taxon>Planctomycetota</taxon>
        <taxon>Phycisphaerae</taxon>
        <taxon>Sedimentisphaerales</taxon>
        <taxon>Anaerohalosphaeraceae</taxon>
        <taxon>Anaerohalosphaera</taxon>
    </lineage>
</organism>
<dbReference type="Gene3D" id="2.70.98.10">
    <property type="match status" value="1"/>
</dbReference>
<evidence type="ECO:0000256" key="5">
    <source>
        <dbReference type="ARBA" id="ARBA00023295"/>
    </source>
</evidence>
<feature type="chain" id="PRO_5012866387" description="beta-galactosidase" evidence="6">
    <location>
        <begin position="25"/>
        <end position="1214"/>
    </location>
</feature>
<dbReference type="InterPro" id="IPR011013">
    <property type="entry name" value="Gal_mutarotase_sf_dom"/>
</dbReference>
<dbReference type="SUPFAM" id="SSF51445">
    <property type="entry name" value="(Trans)glycosidases"/>
    <property type="match status" value="1"/>
</dbReference>
<name>A0A1U9NK34_9BACT</name>
<keyword evidence="11" id="KW-1185">Reference proteome</keyword>
<feature type="domain" description="Glycoside hydrolase family 2 immunoglobulin-like beta-sandwich" evidence="7">
    <location>
        <begin position="430"/>
        <end position="544"/>
    </location>
</feature>
<dbReference type="EMBL" id="CP019791">
    <property type="protein sequence ID" value="AQT68269.1"/>
    <property type="molecule type" value="Genomic_DNA"/>
</dbReference>
<evidence type="ECO:0000313" key="10">
    <source>
        <dbReference type="EMBL" id="AQT68269.1"/>
    </source>
</evidence>
<dbReference type="Proteomes" id="UP000189674">
    <property type="component" value="Chromosome"/>
</dbReference>
<dbReference type="Gene3D" id="2.60.120.260">
    <property type="entry name" value="Galactose-binding domain-like"/>
    <property type="match status" value="1"/>
</dbReference>
<protein>
    <recommendedName>
        <fullName evidence="3">beta-galactosidase</fullName>
        <ecNumber evidence="3">3.2.1.23</ecNumber>
    </recommendedName>
</protein>
<evidence type="ECO:0000259" key="8">
    <source>
        <dbReference type="Pfam" id="PF02836"/>
    </source>
</evidence>
<dbReference type="KEGG" id="alus:STSP2_01427"/>
<dbReference type="GO" id="GO:0005990">
    <property type="term" value="P:lactose catabolic process"/>
    <property type="evidence" value="ECO:0007669"/>
    <property type="project" value="TreeGrafter"/>
</dbReference>
<evidence type="ECO:0000256" key="1">
    <source>
        <dbReference type="ARBA" id="ARBA00001412"/>
    </source>
</evidence>
<dbReference type="Pfam" id="PF00703">
    <property type="entry name" value="Glyco_hydro_2"/>
    <property type="match status" value="1"/>
</dbReference>
<evidence type="ECO:0000256" key="3">
    <source>
        <dbReference type="ARBA" id="ARBA00012756"/>
    </source>
</evidence>
<keyword evidence="5 10" id="KW-0326">Glycosidase</keyword>
<comment type="catalytic activity">
    <reaction evidence="1">
        <text>Hydrolysis of terminal non-reducing beta-D-galactose residues in beta-D-galactosides.</text>
        <dbReference type="EC" id="3.2.1.23"/>
    </reaction>
</comment>
<evidence type="ECO:0000256" key="4">
    <source>
        <dbReference type="ARBA" id="ARBA00022801"/>
    </source>
</evidence>
<dbReference type="Gene3D" id="3.20.20.80">
    <property type="entry name" value="Glycosidases"/>
    <property type="match status" value="1"/>
</dbReference>
<dbReference type="PRINTS" id="PR00132">
    <property type="entry name" value="GLHYDRLASE2"/>
</dbReference>
<keyword evidence="4 10" id="KW-0378">Hydrolase</keyword>
<dbReference type="Pfam" id="PF02836">
    <property type="entry name" value="Glyco_hydro_2_C"/>
    <property type="match status" value="1"/>
</dbReference>
<dbReference type="GO" id="GO:0030246">
    <property type="term" value="F:carbohydrate binding"/>
    <property type="evidence" value="ECO:0007669"/>
    <property type="project" value="InterPro"/>
</dbReference>
<sequence precursor="true">MFRSFHLLILTSIFALILSSAVFAAGSEGMHLVADIDFAGQDTPALIEGAKWKYPLTAIGTDKVAADSTKRIVAFGEQVTVSLAGLRAEAKYSLEVSYLSDSRDRVQRLKADDLVLQKRHELKKGQVERFSVDLPEQVYADGEIVLTAEKISGPNAVIAGVKLFSNQQGMLCLPAVKAAGKLGGHIEGKVFNANDNEPLAGAAIKSEYDGQIVEAVSDSEGRFVLKLPYEWREGLAKNLKITCVWQGREERTWVPRGEIFRPRLTVRPVDVKKVDQPIMSLNGHWDFCPVPDEGFSNTGENAGQWYEIEVPGEWVMQGFAVEQGKFAAYRRKLDVPEDWDGQRVKLRFDGVYSVCRIWVNGQPAGEHSGGFTPFEVDVTDLVNAGDENEIVLAVKNESLADVLASGSQYAVHQLGGISRKVTMFAVPTVNVASMHVVTDMDEEYADAVMRVEMDIVNDGEKNWKGGKVEFKLTAWKDKQDVRIDQDKFKIDAIAAGQRLRKVFEIKVDNPRKWTSETPNLYVLSCELKRGWSMLEKVQRRIGFREIEVQGNQLLVNGKPVKLRGVNRHEAHPLRGRSLTAEQWRTDAELFKAANCNYIRTSHYPPAEEFIAACDEIGLFVEEEAPFCWVGHGTNSTWRNADPQARKNLQTLLQGTAEMIERDRSNPSVLFWSLANESQWGRNFERTFAMSNLADPSRPKAFHDQSWGGYNNYGSNTQIANFHYPGPGGPEQAKNSERPLLFGEYLHLNAYNRFELTADPGLRDIWGQGLKKMWDDMYATDALLGGAIWSGVDDTFFLPNGKTVGYGTWGPIDGWRRKKPEWWHVKKVYSPVRILEDSVIFADGEMHAEVENRFNFTNLDEVVFAWTCDERSGKARFDIPPRGKGKIKLPIGDIAADQAAGITIVTADGRVVDEYRFVNETIESDHEPMKQAAGKVTAVTEDGKIVVNGDGFRYVFDKTSGKLKGGYVGDDKVLTGGPELMLLPLNSGGDTQMTGEDEYVPFTPTCSAWKADTVNVEESENVVINVAGKYDEAQGSYRIVIGPDGEMTVKYDFTCLKDINPRQVGIVFDTTKHCDTLSWKRDGLWTAYPDWHIGRLEGSTRAFAGTPVSESAGPRYEPAYEWRFDCNELGTNDFRSTKENIYTASLTDDRARGLEVNSDGSQSVRAWLSNDTIRLLIADYINPGSERFYRRHARQWDRPLKKGDKIAGTVTVSLR</sequence>
<dbReference type="GO" id="GO:0004565">
    <property type="term" value="F:beta-galactosidase activity"/>
    <property type="evidence" value="ECO:0007669"/>
    <property type="project" value="UniProtKB-EC"/>
</dbReference>
<dbReference type="PANTHER" id="PTHR46323:SF2">
    <property type="entry name" value="BETA-GALACTOSIDASE"/>
    <property type="match status" value="1"/>
</dbReference>
<dbReference type="InterPro" id="IPR014718">
    <property type="entry name" value="GH-type_carb-bd"/>
</dbReference>
<dbReference type="SUPFAM" id="SSF49785">
    <property type="entry name" value="Galactose-binding domain-like"/>
    <property type="match status" value="1"/>
</dbReference>
<dbReference type="GO" id="GO:0009341">
    <property type="term" value="C:beta-galactosidase complex"/>
    <property type="evidence" value="ECO:0007669"/>
    <property type="project" value="TreeGrafter"/>
</dbReference>
<comment type="similarity">
    <text evidence="2">Belongs to the glycosyl hydrolase 2 family.</text>
</comment>
<dbReference type="InterPro" id="IPR006102">
    <property type="entry name" value="Ig-like_GH2"/>
</dbReference>
<evidence type="ECO:0000256" key="6">
    <source>
        <dbReference type="SAM" id="SignalP"/>
    </source>
</evidence>
<accession>A0A1U9NK34</accession>
<dbReference type="PANTHER" id="PTHR46323">
    <property type="entry name" value="BETA-GALACTOSIDASE"/>
    <property type="match status" value="1"/>
</dbReference>
<feature type="signal peptide" evidence="6">
    <location>
        <begin position="1"/>
        <end position="24"/>
    </location>
</feature>
<dbReference type="Gene3D" id="2.60.40.10">
    <property type="entry name" value="Immunoglobulins"/>
    <property type="match status" value="1"/>
</dbReference>
<keyword evidence="6" id="KW-0732">Signal</keyword>
<dbReference type="SUPFAM" id="SSF49303">
    <property type="entry name" value="beta-Galactosidase/glucuronidase domain"/>
    <property type="match status" value="1"/>
</dbReference>